<proteinExistence type="predicted"/>
<dbReference type="RefSeq" id="WP_113931237.1">
    <property type="nucleotide sequence ID" value="NZ_JACCEU010000001.1"/>
</dbReference>
<dbReference type="Proteomes" id="UP000253628">
    <property type="component" value="Unassembled WGS sequence"/>
</dbReference>
<dbReference type="Pfam" id="PF04972">
    <property type="entry name" value="BON"/>
    <property type="match status" value="1"/>
</dbReference>
<evidence type="ECO:0000259" key="2">
    <source>
        <dbReference type="PROSITE" id="PS50914"/>
    </source>
</evidence>
<dbReference type="PROSITE" id="PS50914">
    <property type="entry name" value="BON"/>
    <property type="match status" value="1"/>
</dbReference>
<accession>A0A366HKS0</accession>
<keyword evidence="1" id="KW-0732">Signal</keyword>
<dbReference type="AlphaFoldDB" id="A0A366HKS0"/>
<dbReference type="PROSITE" id="PS51257">
    <property type="entry name" value="PROKAR_LIPOPROTEIN"/>
    <property type="match status" value="1"/>
</dbReference>
<protein>
    <submittedName>
        <fullName evidence="3">BON domain-containing protein</fullName>
    </submittedName>
</protein>
<feature type="chain" id="PRO_5016883048" evidence="1">
    <location>
        <begin position="28"/>
        <end position="135"/>
    </location>
</feature>
<comment type="caution">
    <text evidence="3">The sequence shown here is derived from an EMBL/GenBank/DDBJ whole genome shotgun (WGS) entry which is preliminary data.</text>
</comment>
<dbReference type="OrthoDB" id="8686986at2"/>
<keyword evidence="4" id="KW-1185">Reference proteome</keyword>
<feature type="signal peptide" evidence="1">
    <location>
        <begin position="1"/>
        <end position="27"/>
    </location>
</feature>
<gene>
    <name evidence="3" type="ORF">DFR37_10137</name>
</gene>
<name>A0A366HKS0_9BURK</name>
<sequence>MIRSTTYTHILIAAASALALSACVANSDQRGTNQYGAGYDNTQPGNVATGPYYYRGSESNGAPVNNDATINANVIQAISQASGTGAANLQVTTLNGVVTLRGVADTQLIAQTDVQAARQVPGVQRVDYDIKVLRR</sequence>
<dbReference type="Gene3D" id="3.30.1340.30">
    <property type="match status" value="1"/>
</dbReference>
<dbReference type="InterPro" id="IPR007055">
    <property type="entry name" value="BON_dom"/>
</dbReference>
<evidence type="ECO:0000313" key="4">
    <source>
        <dbReference type="Proteomes" id="UP000253628"/>
    </source>
</evidence>
<feature type="domain" description="BON" evidence="2">
    <location>
        <begin position="66"/>
        <end position="134"/>
    </location>
</feature>
<organism evidence="3 4">
    <name type="scientific">Eoetvoesiella caeni</name>
    <dbReference type="NCBI Taxonomy" id="645616"/>
    <lineage>
        <taxon>Bacteria</taxon>
        <taxon>Pseudomonadati</taxon>
        <taxon>Pseudomonadota</taxon>
        <taxon>Betaproteobacteria</taxon>
        <taxon>Burkholderiales</taxon>
        <taxon>Alcaligenaceae</taxon>
        <taxon>Eoetvoesiella</taxon>
    </lineage>
</organism>
<evidence type="ECO:0000313" key="3">
    <source>
        <dbReference type="EMBL" id="RBP42912.1"/>
    </source>
</evidence>
<reference evidence="3 4" key="1">
    <citation type="submission" date="2018-06" db="EMBL/GenBank/DDBJ databases">
        <title>Genomic Encyclopedia of Type Strains, Phase IV (KMG-IV): sequencing the most valuable type-strain genomes for metagenomic binning, comparative biology and taxonomic classification.</title>
        <authorList>
            <person name="Goeker M."/>
        </authorList>
    </citation>
    <scope>NUCLEOTIDE SEQUENCE [LARGE SCALE GENOMIC DNA]</scope>
    <source>
        <strain evidence="3 4">DSM 25520</strain>
    </source>
</reference>
<evidence type="ECO:0000256" key="1">
    <source>
        <dbReference type="SAM" id="SignalP"/>
    </source>
</evidence>
<dbReference type="EMBL" id="QNRQ01000001">
    <property type="protein sequence ID" value="RBP42912.1"/>
    <property type="molecule type" value="Genomic_DNA"/>
</dbReference>